<feature type="transmembrane region" description="Helical" evidence="1">
    <location>
        <begin position="223"/>
        <end position="246"/>
    </location>
</feature>
<dbReference type="Proteomes" id="UP000831068">
    <property type="component" value="Chromosome"/>
</dbReference>
<reference evidence="2 3" key="1">
    <citation type="submission" date="2022-03" db="EMBL/GenBank/DDBJ databases">
        <title>Chryseobacterium sp. isolated from the Andong Sikhe.</title>
        <authorList>
            <person name="Won M."/>
            <person name="Kim S.-J."/>
            <person name="Kwon S.-W."/>
        </authorList>
    </citation>
    <scope>NUCLEOTIDE SEQUENCE [LARGE SCALE GENOMIC DNA]</scope>
    <source>
        <strain evidence="2 3">ADR-1</strain>
    </source>
</reference>
<keyword evidence="3" id="KW-1185">Reference proteome</keyword>
<evidence type="ECO:0000313" key="2">
    <source>
        <dbReference type="EMBL" id="UOE38628.1"/>
    </source>
</evidence>
<feature type="transmembrane region" description="Helical" evidence="1">
    <location>
        <begin position="31"/>
        <end position="50"/>
    </location>
</feature>
<feature type="transmembrane region" description="Helical" evidence="1">
    <location>
        <begin position="77"/>
        <end position="101"/>
    </location>
</feature>
<protein>
    <submittedName>
        <fullName evidence="2">DUF4013 domain-containing protein</fullName>
    </submittedName>
</protein>
<dbReference type="RefSeq" id="WP_243576883.1">
    <property type="nucleotide sequence ID" value="NZ_CP094529.1"/>
</dbReference>
<keyword evidence="1" id="KW-0472">Membrane</keyword>
<organism evidence="2 3">
    <name type="scientific">Chryseobacterium oryzae</name>
    <dbReference type="NCBI Taxonomy" id="2929799"/>
    <lineage>
        <taxon>Bacteria</taxon>
        <taxon>Pseudomonadati</taxon>
        <taxon>Bacteroidota</taxon>
        <taxon>Flavobacteriia</taxon>
        <taxon>Flavobacteriales</taxon>
        <taxon>Weeksellaceae</taxon>
        <taxon>Chryseobacterium group</taxon>
        <taxon>Chryseobacterium</taxon>
    </lineage>
</organism>
<keyword evidence="1" id="KW-0812">Transmembrane</keyword>
<evidence type="ECO:0000256" key="1">
    <source>
        <dbReference type="SAM" id="Phobius"/>
    </source>
</evidence>
<feature type="transmembrane region" description="Helical" evidence="1">
    <location>
        <begin position="157"/>
        <end position="183"/>
    </location>
</feature>
<dbReference type="EMBL" id="CP094529">
    <property type="protein sequence ID" value="UOE38628.1"/>
    <property type="molecule type" value="Genomic_DNA"/>
</dbReference>
<evidence type="ECO:0000313" key="3">
    <source>
        <dbReference type="Proteomes" id="UP000831068"/>
    </source>
</evidence>
<name>A0ABY4BHH6_9FLAO</name>
<proteinExistence type="predicted"/>
<feature type="transmembrane region" description="Helical" evidence="1">
    <location>
        <begin position="266"/>
        <end position="290"/>
    </location>
</feature>
<gene>
    <name evidence="2" type="ORF">MTP08_02280</name>
</gene>
<accession>A0ABY4BHH6</accession>
<sequence length="319" mass="36651">MQLFKKRDFGTFISDTFSFFRLYGKNYFKNYILLNGLLLILLVLIFIFGYKELFMQAFASNKGGESYYFESYFQENLGIFIITGIITFIVFMALMIINYLYPVFYMKKLAQGQKNIKVDDIMSEFKANAGKIGKLLLGLIFIVTPLSLIVVGISYALILIIIGIFLLLLVLPVMINVINFLMFDYFNSSRGFFASLSYSIRSQFSYSNAREGSPFWKYWGATLVIYIIIYVITTVFTMIPMIFFMVKLTTSAPDGSFEQNPFSGGFGILLFVTYGVSLLFSFLLSNLMYVNSGLMYFDSRRDLHQQVDLQEIDTIGINE</sequence>
<feature type="transmembrane region" description="Helical" evidence="1">
    <location>
        <begin position="132"/>
        <end position="151"/>
    </location>
</feature>
<keyword evidence="1" id="KW-1133">Transmembrane helix</keyword>